<keyword evidence="2" id="KW-0472">Membrane</keyword>
<evidence type="ECO:0000313" key="4">
    <source>
        <dbReference type="Proteomes" id="UP000606600"/>
    </source>
</evidence>
<evidence type="ECO:0000256" key="1">
    <source>
        <dbReference type="SAM" id="MobiDB-lite"/>
    </source>
</evidence>
<gene>
    <name evidence="3" type="ORF">IDJ77_13590</name>
</gene>
<name>A0ABR7WTX8_9SPHI</name>
<feature type="region of interest" description="Disordered" evidence="1">
    <location>
        <begin position="94"/>
        <end position="122"/>
    </location>
</feature>
<dbReference type="Pfam" id="PF05656">
    <property type="entry name" value="DUF805"/>
    <property type="match status" value="1"/>
</dbReference>
<proteinExistence type="predicted"/>
<dbReference type="Proteomes" id="UP000606600">
    <property type="component" value="Unassembled WGS sequence"/>
</dbReference>
<keyword evidence="4" id="KW-1185">Reference proteome</keyword>
<protein>
    <submittedName>
        <fullName evidence="3">DUF805 domain-containing protein</fullName>
    </submittedName>
</protein>
<accession>A0ABR7WTX8</accession>
<dbReference type="PANTHER" id="PTHR34980:SF3">
    <property type="entry name" value="BLR8105 PROTEIN"/>
    <property type="match status" value="1"/>
</dbReference>
<evidence type="ECO:0000313" key="3">
    <source>
        <dbReference type="EMBL" id="MBD1364849.1"/>
    </source>
</evidence>
<evidence type="ECO:0000256" key="2">
    <source>
        <dbReference type="SAM" id="Phobius"/>
    </source>
</evidence>
<comment type="caution">
    <text evidence="3">The sequence shown here is derived from an EMBL/GenBank/DDBJ whole genome shotgun (WGS) entry which is preliminary data.</text>
</comment>
<keyword evidence="2" id="KW-1133">Transmembrane helix</keyword>
<sequence length="122" mass="14222">MFSNPFVFYGRIRRMEFGLSLLIYMVVFFFIIVQAADRHKEIYLLALFPLAWFRFAQGAKRSHDLGNTGWYQLIPFYTFWMLLADGQTGVNQYGENPKGDNYPNYPNYKEPMGPPGAGDPKY</sequence>
<reference evidence="3 4" key="1">
    <citation type="submission" date="2020-09" db="EMBL/GenBank/DDBJ databases">
        <title>Novel species of Mucilaginibacter isolated from a glacier on the Tibetan Plateau.</title>
        <authorList>
            <person name="Liu Q."/>
            <person name="Xin Y.-H."/>
        </authorList>
    </citation>
    <scope>NUCLEOTIDE SEQUENCE [LARGE SCALE GENOMIC DNA]</scope>
    <source>
        <strain evidence="3 4">ZT4R22</strain>
    </source>
</reference>
<feature type="transmembrane region" description="Helical" evidence="2">
    <location>
        <begin position="17"/>
        <end position="36"/>
    </location>
</feature>
<dbReference type="InterPro" id="IPR008523">
    <property type="entry name" value="DUF805"/>
</dbReference>
<keyword evidence="2" id="KW-0812">Transmembrane</keyword>
<organism evidence="3 4">
    <name type="scientific">Mucilaginibacter pankratovii</name>
    <dbReference type="NCBI Taxonomy" id="2772110"/>
    <lineage>
        <taxon>Bacteria</taxon>
        <taxon>Pseudomonadati</taxon>
        <taxon>Bacteroidota</taxon>
        <taxon>Sphingobacteriia</taxon>
        <taxon>Sphingobacteriales</taxon>
        <taxon>Sphingobacteriaceae</taxon>
        <taxon>Mucilaginibacter</taxon>
    </lineage>
</organism>
<dbReference type="RefSeq" id="WP_191189509.1">
    <property type="nucleotide sequence ID" value="NZ_JACWMY010000006.1"/>
</dbReference>
<dbReference type="EMBL" id="JACWMY010000006">
    <property type="protein sequence ID" value="MBD1364849.1"/>
    <property type="molecule type" value="Genomic_DNA"/>
</dbReference>
<dbReference type="PANTHER" id="PTHR34980">
    <property type="entry name" value="INNER MEMBRANE PROTEIN-RELATED-RELATED"/>
    <property type="match status" value="1"/>
</dbReference>